<dbReference type="Pfam" id="PF09912">
    <property type="entry name" value="DUF2141"/>
    <property type="match status" value="1"/>
</dbReference>
<gene>
    <name evidence="2" type="ORF">BHE75_03382</name>
</gene>
<evidence type="ECO:0000256" key="1">
    <source>
        <dbReference type="SAM" id="SignalP"/>
    </source>
</evidence>
<organism evidence="2 3">
    <name type="scientific">Edaphosphingomonas haloaromaticamans</name>
    <dbReference type="NCBI Taxonomy" id="653954"/>
    <lineage>
        <taxon>Bacteria</taxon>
        <taxon>Pseudomonadati</taxon>
        <taxon>Pseudomonadota</taxon>
        <taxon>Alphaproteobacteria</taxon>
        <taxon>Sphingomonadales</taxon>
        <taxon>Rhizorhabdaceae</taxon>
        <taxon>Edaphosphingomonas</taxon>
    </lineage>
</organism>
<dbReference type="RefSeq" id="WP_015457971.1">
    <property type="nucleotide sequence ID" value="NZ_MIPT01000001.1"/>
</dbReference>
<keyword evidence="3" id="KW-1185">Reference proteome</keyword>
<evidence type="ECO:0008006" key="4">
    <source>
        <dbReference type="Google" id="ProtNLM"/>
    </source>
</evidence>
<evidence type="ECO:0000313" key="3">
    <source>
        <dbReference type="Proteomes" id="UP000179467"/>
    </source>
</evidence>
<comment type="caution">
    <text evidence="2">The sequence shown here is derived from an EMBL/GenBank/DDBJ whole genome shotgun (WGS) entry which is preliminary data.</text>
</comment>
<proteinExistence type="predicted"/>
<evidence type="ECO:0000313" key="2">
    <source>
        <dbReference type="EMBL" id="OHT21375.1"/>
    </source>
</evidence>
<dbReference type="AlphaFoldDB" id="A0A1S1HGM7"/>
<protein>
    <recommendedName>
        <fullName evidence="4">DUF2141 domain-containing protein</fullName>
    </recommendedName>
</protein>
<reference evidence="2 3" key="1">
    <citation type="submission" date="2016-09" db="EMBL/GenBank/DDBJ databases">
        <title>Metabolic pathway, cell adaptation mechanisms and a novel monoxygenase revealed through proteogenomic-transcription analysis of a Sphingomonas haloaromaticamans strain degrading the fungicide ortho-phenylphenol.</title>
        <authorList>
            <person name="Perruchon C."/>
            <person name="Papadopoulou E.S."/>
            <person name="Rousidou C."/>
            <person name="Vasileiadis S."/>
            <person name="Tanou G."/>
            <person name="Amoutzias G."/>
            <person name="Molassiotis A."/>
            <person name="Karpouzas D.G."/>
        </authorList>
    </citation>
    <scope>NUCLEOTIDE SEQUENCE [LARGE SCALE GENOMIC DNA]</scope>
    <source>
        <strain evidence="2 3">P3</strain>
    </source>
</reference>
<dbReference type="EMBL" id="MIPT01000001">
    <property type="protein sequence ID" value="OHT21375.1"/>
    <property type="molecule type" value="Genomic_DNA"/>
</dbReference>
<feature type="chain" id="PRO_5010305719" description="DUF2141 domain-containing protein" evidence="1">
    <location>
        <begin position="29"/>
        <end position="176"/>
    </location>
</feature>
<name>A0A1S1HGM7_9SPHN</name>
<feature type="signal peptide" evidence="1">
    <location>
        <begin position="1"/>
        <end position="28"/>
    </location>
</feature>
<dbReference type="OrthoDB" id="7189112at2"/>
<dbReference type="InterPro" id="IPR018673">
    <property type="entry name" value="DUF2141"/>
</dbReference>
<accession>A0A1S1HGM7</accession>
<sequence>MLKLSSFATIPALALVVSATMGAGAARAAALGPDAAACAAGATGAAVLVKVDGFKSRTGNLRVQVYGGNEAEFLAKGKKLKRVDLPVSASGPMEVCVALPQPGNYAVAVRHDVDGNGKSSRNDGGGFSRNPGLSIVSLKPKYEDVVISVGARPQPVPVVLNYFQGLSIKPIKSAAR</sequence>
<dbReference type="Proteomes" id="UP000179467">
    <property type="component" value="Unassembled WGS sequence"/>
</dbReference>
<keyword evidence="1" id="KW-0732">Signal</keyword>